<dbReference type="Gene3D" id="3.20.20.80">
    <property type="entry name" value="Glycosidases"/>
    <property type="match status" value="1"/>
</dbReference>
<organism evidence="4 5">
    <name type="scientific">Trueperella bonasi</name>
    <dbReference type="NCBI Taxonomy" id="312286"/>
    <lineage>
        <taxon>Bacteria</taxon>
        <taxon>Bacillati</taxon>
        <taxon>Actinomycetota</taxon>
        <taxon>Actinomycetes</taxon>
        <taxon>Actinomycetales</taxon>
        <taxon>Actinomycetaceae</taxon>
        <taxon>Trueperella</taxon>
    </lineage>
</organism>
<dbReference type="InterPro" id="IPR006047">
    <property type="entry name" value="GH13_cat_dom"/>
</dbReference>
<evidence type="ECO:0000256" key="2">
    <source>
        <dbReference type="ARBA" id="ARBA00023295"/>
    </source>
</evidence>
<gene>
    <name evidence="4" type="ORF">J2S70_000842</name>
</gene>
<feature type="domain" description="Glycosyl hydrolase family 13 catalytic" evidence="3">
    <location>
        <begin position="37"/>
        <end position="362"/>
    </location>
</feature>
<keyword evidence="5" id="KW-1185">Reference proteome</keyword>
<evidence type="ECO:0000259" key="3">
    <source>
        <dbReference type="SMART" id="SM00642"/>
    </source>
</evidence>
<dbReference type="Proteomes" id="UP001243212">
    <property type="component" value="Unassembled WGS sequence"/>
</dbReference>
<dbReference type="Pfam" id="PF00128">
    <property type="entry name" value="Alpha-amylase"/>
    <property type="match status" value="2"/>
</dbReference>
<reference evidence="4 5" key="1">
    <citation type="submission" date="2023-07" db="EMBL/GenBank/DDBJ databases">
        <title>Sequencing the genomes of 1000 actinobacteria strains.</title>
        <authorList>
            <person name="Klenk H.-P."/>
        </authorList>
    </citation>
    <scope>NUCLEOTIDE SEQUENCE [LARGE SCALE GENOMIC DNA]</scope>
    <source>
        <strain evidence="4 5">DSM 17163</strain>
    </source>
</reference>
<protein>
    <submittedName>
        <fullName evidence="4">Glycosidase</fullName>
    </submittedName>
</protein>
<accession>A0ABT9NFX2</accession>
<dbReference type="SUPFAM" id="SSF51445">
    <property type="entry name" value="(Trans)glycosidases"/>
    <property type="match status" value="1"/>
</dbReference>
<dbReference type="CDD" id="cd11354">
    <property type="entry name" value="AmyAc_bac_CMD_like"/>
    <property type="match status" value="1"/>
</dbReference>
<comment type="caution">
    <text evidence="4">The sequence shown here is derived from an EMBL/GenBank/DDBJ whole genome shotgun (WGS) entry which is preliminary data.</text>
</comment>
<dbReference type="InterPro" id="IPR017853">
    <property type="entry name" value="GH"/>
</dbReference>
<keyword evidence="1" id="KW-0378">Hydrolase</keyword>
<dbReference type="SMART" id="SM00642">
    <property type="entry name" value="Aamy"/>
    <property type="match status" value="1"/>
</dbReference>
<dbReference type="PANTHER" id="PTHR10357">
    <property type="entry name" value="ALPHA-AMYLASE FAMILY MEMBER"/>
    <property type="match status" value="1"/>
</dbReference>
<evidence type="ECO:0000256" key="1">
    <source>
        <dbReference type="ARBA" id="ARBA00022801"/>
    </source>
</evidence>
<dbReference type="EMBL" id="JAUSQX010000001">
    <property type="protein sequence ID" value="MDP9806260.1"/>
    <property type="molecule type" value="Genomic_DNA"/>
</dbReference>
<evidence type="ECO:0000313" key="5">
    <source>
        <dbReference type="Proteomes" id="UP001243212"/>
    </source>
</evidence>
<dbReference type="GO" id="GO:0016798">
    <property type="term" value="F:hydrolase activity, acting on glycosyl bonds"/>
    <property type="evidence" value="ECO:0007669"/>
    <property type="project" value="UniProtKB-KW"/>
</dbReference>
<evidence type="ECO:0000313" key="4">
    <source>
        <dbReference type="EMBL" id="MDP9806260.1"/>
    </source>
</evidence>
<name>A0ABT9NFX2_9ACTO</name>
<dbReference type="RefSeq" id="WP_307682492.1">
    <property type="nucleotide sequence ID" value="NZ_JAUSQX010000001.1"/>
</dbReference>
<sequence>MGNDPRGGFAAASLEEISVLEHAIWWHVYPLGALGAPIRPEFPDDGETARLRRLEPWLDYAVELGCNGLLFGPLFQSTTHGYDTTDHFRIDPRLGSNEDFAWLVEQCSTRGLEIILDGVFNHVGVQHPLTRAALNGDPSPVLVADDGFPQHWEGHLDLAEFDHTNPATADLTVDVMEYWLERGIAGWRLDVAYAVPNTFWATVTNRVRERFPNAVFLGEIIHGDYTALITEGGLDTVTQYELWKGIWSSLKDRNLWELAHALERHAEFSATAPMQTFVGNHDVDRIASIVGDDGAAIAAMILFTLPGIPSVYQGDEQAFRGEKGTGVAADDPIRGPLPPSPAELAELGCWMFDHYRTLISLRRRHAWLVDGRIEIHHKENERLNYRVSSSSDVQQFVEVAIDLTEPIATASFSDGEEYSFPSGIDS</sequence>
<keyword evidence="2 4" id="KW-0326">Glycosidase</keyword>
<dbReference type="PANTHER" id="PTHR10357:SF210">
    <property type="entry name" value="MALTODEXTRIN GLUCOSIDASE"/>
    <property type="match status" value="1"/>
</dbReference>
<proteinExistence type="predicted"/>